<dbReference type="PANTHER" id="PTHR45657:SF1">
    <property type="entry name" value="CRAL-TRIO DOMAIN-CONTAINING PROTEIN YKL091C-RELATED"/>
    <property type="match status" value="1"/>
</dbReference>
<dbReference type="InterPro" id="IPR051026">
    <property type="entry name" value="PI/PC_transfer"/>
</dbReference>
<feature type="region of interest" description="Disordered" evidence="5">
    <location>
        <begin position="415"/>
        <end position="447"/>
    </location>
</feature>
<dbReference type="InterPro" id="IPR036273">
    <property type="entry name" value="CRAL/TRIO_N_dom_sf"/>
</dbReference>
<dbReference type="Gene3D" id="3.40.525.10">
    <property type="entry name" value="CRAL-TRIO lipid binding domain"/>
    <property type="match status" value="1"/>
</dbReference>
<evidence type="ECO:0000256" key="1">
    <source>
        <dbReference type="ARBA" id="ARBA00004202"/>
    </source>
</evidence>
<keyword evidence="8" id="KW-1185">Reference proteome</keyword>
<comment type="similarity">
    <text evidence="3">Belongs to the SFH family.</text>
</comment>
<feature type="domain" description="CRAL-TRIO" evidence="6">
    <location>
        <begin position="131"/>
        <end position="305"/>
    </location>
</feature>
<dbReference type="InterPro" id="IPR036865">
    <property type="entry name" value="CRAL-TRIO_dom_sf"/>
</dbReference>
<feature type="compositionally biased region" description="Low complexity" evidence="5">
    <location>
        <begin position="26"/>
        <end position="35"/>
    </location>
</feature>
<dbReference type="InterPro" id="IPR001251">
    <property type="entry name" value="CRAL-TRIO_dom"/>
</dbReference>
<evidence type="ECO:0000313" key="8">
    <source>
        <dbReference type="Proteomes" id="UP001497392"/>
    </source>
</evidence>
<evidence type="ECO:0000256" key="3">
    <source>
        <dbReference type="ARBA" id="ARBA00038020"/>
    </source>
</evidence>
<keyword evidence="4" id="KW-0175">Coiled coil</keyword>
<sequence>MSPKRSRHPTPEDDDKSGLERKSSLSRRSNSLRGLRFPRKTHEAPSPSEEESFKREWGMTMTQENELLKKFRDQLKQEGILSKSTDMYFLRRFLRARQHDLKKARDMYAASVKWRGEFGVDTILEDFHFHERDAFISLYPQGYHKTDKSGRPIFIQHLGAINYKKMSEITTEDRMIRFHVQEYERCARCIMPACSIVAGRHIDQTFAIIDVKGVGLKHLTGDIKRMLARIMSIDQNNYPEMLGHTCIINAPGVFKLVWSAIKGFIDPKTQEKIEMCPTNYTKVLLQWIEPENLPEYLGGTSKATLLDDAGPWQDPKIVAEVEAMQRHPAKDILEEEEDGKYSKAGTAKEKGELENGEDGEDDRFLEIPPISTRRSNSMRSDVSGDDDAFYSPKSSASFSSDASFVSSAENLGRSPFEGEGFGDDLTRASSGPGVAGEGTSAGVSSRVKKLEEKIPELQAKLRKHMKQAPARAGSSGADGLNRRVEVLEDAVDTLLDAEAAQLKEQAAQEKACCRCCSIM</sequence>
<evidence type="ECO:0000256" key="5">
    <source>
        <dbReference type="SAM" id="MobiDB-lite"/>
    </source>
</evidence>
<dbReference type="Proteomes" id="UP001497392">
    <property type="component" value="Unassembled WGS sequence"/>
</dbReference>
<reference evidence="7 8" key="1">
    <citation type="submission" date="2024-06" db="EMBL/GenBank/DDBJ databases">
        <authorList>
            <person name="Kraege A."/>
            <person name="Thomma B."/>
        </authorList>
    </citation>
    <scope>NUCLEOTIDE SEQUENCE [LARGE SCALE GENOMIC DNA]</scope>
</reference>
<name>A0ABP1FJD0_9CHLO</name>
<organism evidence="7 8">
    <name type="scientific">Coccomyxa viridis</name>
    <dbReference type="NCBI Taxonomy" id="1274662"/>
    <lineage>
        <taxon>Eukaryota</taxon>
        <taxon>Viridiplantae</taxon>
        <taxon>Chlorophyta</taxon>
        <taxon>core chlorophytes</taxon>
        <taxon>Trebouxiophyceae</taxon>
        <taxon>Trebouxiophyceae incertae sedis</taxon>
        <taxon>Coccomyxaceae</taxon>
        <taxon>Coccomyxa</taxon>
    </lineage>
</organism>
<feature type="region of interest" description="Disordered" evidence="5">
    <location>
        <begin position="1"/>
        <end position="55"/>
    </location>
</feature>
<dbReference type="Pfam" id="PF00650">
    <property type="entry name" value="CRAL_TRIO"/>
    <property type="match status" value="1"/>
</dbReference>
<protein>
    <submittedName>
        <fullName evidence="7">G2021 protein</fullName>
    </submittedName>
</protein>
<evidence type="ECO:0000256" key="2">
    <source>
        <dbReference type="ARBA" id="ARBA00004395"/>
    </source>
</evidence>
<dbReference type="SMART" id="SM00516">
    <property type="entry name" value="SEC14"/>
    <property type="match status" value="1"/>
</dbReference>
<dbReference type="PANTHER" id="PTHR45657">
    <property type="entry name" value="CRAL-TRIO DOMAIN-CONTAINING PROTEIN YKL091C-RELATED"/>
    <property type="match status" value="1"/>
</dbReference>
<proteinExistence type="inferred from homology"/>
<comment type="subcellular location">
    <subcellularLocation>
        <location evidence="1">Cell membrane</location>
        <topology evidence="1">Peripheral membrane protein</topology>
    </subcellularLocation>
    <subcellularLocation>
        <location evidence="2">Golgi apparatus membrane</location>
        <topology evidence="2">Peripheral membrane protein</topology>
    </subcellularLocation>
</comment>
<evidence type="ECO:0000256" key="4">
    <source>
        <dbReference type="SAM" id="Coils"/>
    </source>
</evidence>
<gene>
    <name evidence="7" type="primary">g2021</name>
    <name evidence="7" type="ORF">VP750_LOCUS1729</name>
</gene>
<feature type="compositionally biased region" description="Acidic residues" evidence="5">
    <location>
        <begin position="354"/>
        <end position="363"/>
    </location>
</feature>
<evidence type="ECO:0000259" key="6">
    <source>
        <dbReference type="PROSITE" id="PS50191"/>
    </source>
</evidence>
<dbReference type="SUPFAM" id="SSF52087">
    <property type="entry name" value="CRAL/TRIO domain"/>
    <property type="match status" value="1"/>
</dbReference>
<feature type="region of interest" description="Disordered" evidence="5">
    <location>
        <begin position="330"/>
        <end position="386"/>
    </location>
</feature>
<dbReference type="Gene3D" id="1.10.8.20">
    <property type="entry name" value="N-terminal domain of phosphatidylinositol transfer protein sec14p"/>
    <property type="match status" value="1"/>
</dbReference>
<dbReference type="PROSITE" id="PS50191">
    <property type="entry name" value="CRAL_TRIO"/>
    <property type="match status" value="1"/>
</dbReference>
<dbReference type="SUPFAM" id="SSF46938">
    <property type="entry name" value="CRAL/TRIO N-terminal domain"/>
    <property type="match status" value="1"/>
</dbReference>
<comment type="caution">
    <text evidence="7">The sequence shown here is derived from an EMBL/GenBank/DDBJ whole genome shotgun (WGS) entry which is preliminary data.</text>
</comment>
<feature type="coiled-coil region" evidence="4">
    <location>
        <begin position="447"/>
        <end position="497"/>
    </location>
</feature>
<dbReference type="CDD" id="cd00170">
    <property type="entry name" value="SEC14"/>
    <property type="match status" value="1"/>
</dbReference>
<accession>A0ABP1FJD0</accession>
<evidence type="ECO:0000313" key="7">
    <source>
        <dbReference type="EMBL" id="CAL5220070.1"/>
    </source>
</evidence>
<dbReference type="EMBL" id="CAXHTA020000003">
    <property type="protein sequence ID" value="CAL5220070.1"/>
    <property type="molecule type" value="Genomic_DNA"/>
</dbReference>